<proteinExistence type="predicted"/>
<dbReference type="InterPro" id="IPR011990">
    <property type="entry name" value="TPR-like_helical_dom_sf"/>
</dbReference>
<evidence type="ECO:0000256" key="1">
    <source>
        <dbReference type="SAM" id="SignalP"/>
    </source>
</evidence>
<evidence type="ECO:0000313" key="2">
    <source>
        <dbReference type="EMBL" id="REG84695.1"/>
    </source>
</evidence>
<dbReference type="Pfam" id="PF12771">
    <property type="entry name" value="SusD-like_2"/>
    <property type="match status" value="2"/>
</dbReference>
<protein>
    <submittedName>
        <fullName evidence="2">SusD-like starch-binding protein associating with outer membrane</fullName>
    </submittedName>
</protein>
<dbReference type="AlphaFoldDB" id="A0A3E0DQX1"/>
<dbReference type="EMBL" id="QUNF01000014">
    <property type="protein sequence ID" value="REG84695.1"/>
    <property type="molecule type" value="Genomic_DNA"/>
</dbReference>
<comment type="caution">
    <text evidence="2">The sequence shown here is derived from an EMBL/GenBank/DDBJ whole genome shotgun (WGS) entry which is preliminary data.</text>
</comment>
<organism evidence="2 3">
    <name type="scientific">Algoriphagus antarcticus</name>
    <dbReference type="NCBI Taxonomy" id="238540"/>
    <lineage>
        <taxon>Bacteria</taxon>
        <taxon>Pseudomonadati</taxon>
        <taxon>Bacteroidota</taxon>
        <taxon>Cytophagia</taxon>
        <taxon>Cytophagales</taxon>
        <taxon>Cyclobacteriaceae</taxon>
        <taxon>Algoriphagus</taxon>
    </lineage>
</organism>
<feature type="chain" id="PRO_5017687625" evidence="1">
    <location>
        <begin position="20"/>
        <end position="553"/>
    </location>
</feature>
<evidence type="ECO:0000313" key="3">
    <source>
        <dbReference type="Proteomes" id="UP000256405"/>
    </source>
</evidence>
<name>A0A3E0DQX1_9BACT</name>
<feature type="signal peptide" evidence="1">
    <location>
        <begin position="1"/>
        <end position="19"/>
    </location>
</feature>
<dbReference type="SUPFAM" id="SSF48452">
    <property type="entry name" value="TPR-like"/>
    <property type="match status" value="1"/>
</dbReference>
<keyword evidence="1" id="KW-0732">Signal</keyword>
<dbReference type="RefSeq" id="WP_086541403.1">
    <property type="nucleotide sequence ID" value="NZ_MSSW01000027.1"/>
</dbReference>
<sequence>MKRKIYSLMIAASMVFATSCELDLQVDPNAVQFDAAIPDFLLNSIQLEYQEVFNSISDDGMRLTRIINQGSAQYEGAYTPTTTNAYWTGAYSTVLADIQALEPLAEERNNQRHLGIAKTIKAMVYMHLVDSYGDVPLTEALQGPNNFNPKVDSGESIYAAALEALNQADAHFAATSSAGTPNDYFYARNYTKWIKLINTLKLRYFLNTRLVKAAESKAGIDALIAANNFLKTGDDFIFKFGTTRADPDSRHPRFAGQYTSGGGDYQSTFYMWHLTEAKGFDDPRARYYFYRQVAVNPTNSEDIECIVQIAPPQYLVANFVYCLPGKRGYWGRDHLDPDGIPPDGLSRTAWGVFPAGGRFDNNSAAPVNNPSLGAQGAGIHPIMLAAYVDFMLAESALFLSTAGSPKDLMLSGIRKHMEYVRSWSLSTSQGSVISGFTSDAAYATSVTDYLNFVASQYDAAPNASLGLPSKMYVIGREYWLSLYGNGTEAYNLYRRTGEPSIMQPGLETNPGVFPRSFFYPLNYLSTNTNAVQKADQSVQVFWDNNPAGNAWVD</sequence>
<dbReference type="Gene3D" id="1.25.40.390">
    <property type="match status" value="2"/>
</dbReference>
<dbReference type="Proteomes" id="UP000256405">
    <property type="component" value="Unassembled WGS sequence"/>
</dbReference>
<dbReference type="InterPro" id="IPR041662">
    <property type="entry name" value="SusD-like_2"/>
</dbReference>
<dbReference type="PROSITE" id="PS51257">
    <property type="entry name" value="PROKAR_LIPOPROTEIN"/>
    <property type="match status" value="1"/>
</dbReference>
<dbReference type="OrthoDB" id="973072at2"/>
<reference evidence="2 3" key="1">
    <citation type="submission" date="2018-08" db="EMBL/GenBank/DDBJ databases">
        <title>Genomic Encyclopedia of Archaeal and Bacterial Type Strains, Phase II (KMG-II): from individual species to whole genera.</title>
        <authorList>
            <person name="Goeker M."/>
        </authorList>
    </citation>
    <scope>NUCLEOTIDE SEQUENCE [LARGE SCALE GENOMIC DNA]</scope>
    <source>
        <strain evidence="2 3">DSM 15986</strain>
    </source>
</reference>
<keyword evidence="3" id="KW-1185">Reference proteome</keyword>
<accession>A0A3E0DQX1</accession>
<gene>
    <name evidence="2" type="ORF">C8N25_11444</name>
</gene>